<dbReference type="PROSITE" id="PS50943">
    <property type="entry name" value="HTH_CROC1"/>
    <property type="match status" value="1"/>
</dbReference>
<dbReference type="Pfam" id="PF17765">
    <property type="entry name" value="MLTR_LBD"/>
    <property type="match status" value="1"/>
</dbReference>
<dbReference type="Pfam" id="PF13560">
    <property type="entry name" value="HTH_31"/>
    <property type="match status" value="1"/>
</dbReference>
<dbReference type="RefSeq" id="WP_205114223.1">
    <property type="nucleotide sequence ID" value="NZ_JAFBCM010000001.1"/>
</dbReference>
<dbReference type="PANTHER" id="PTHR35010:SF2">
    <property type="entry name" value="BLL4672 PROTEIN"/>
    <property type="match status" value="1"/>
</dbReference>
<evidence type="ECO:0000313" key="3">
    <source>
        <dbReference type="Proteomes" id="UP001595699"/>
    </source>
</evidence>
<comment type="caution">
    <text evidence="2">The sequence shown here is derived from an EMBL/GenBank/DDBJ whole genome shotgun (WGS) entry which is preliminary data.</text>
</comment>
<dbReference type="PANTHER" id="PTHR35010">
    <property type="entry name" value="BLL4672 PROTEIN-RELATED"/>
    <property type="match status" value="1"/>
</dbReference>
<evidence type="ECO:0000259" key="1">
    <source>
        <dbReference type="PROSITE" id="PS50943"/>
    </source>
</evidence>
<dbReference type="InterPro" id="IPR041413">
    <property type="entry name" value="MLTR_LBD"/>
</dbReference>
<reference evidence="3" key="1">
    <citation type="journal article" date="2019" name="Int. J. Syst. Evol. Microbiol.">
        <title>The Global Catalogue of Microorganisms (GCM) 10K type strain sequencing project: providing services to taxonomists for standard genome sequencing and annotation.</title>
        <authorList>
            <consortium name="The Broad Institute Genomics Platform"/>
            <consortium name="The Broad Institute Genome Sequencing Center for Infectious Disease"/>
            <person name="Wu L."/>
            <person name="Ma J."/>
        </authorList>
    </citation>
    <scope>NUCLEOTIDE SEQUENCE [LARGE SCALE GENOMIC DNA]</scope>
    <source>
        <strain evidence="3">CGMCC 4.7241</strain>
    </source>
</reference>
<feature type="domain" description="HTH cro/C1-type" evidence="1">
    <location>
        <begin position="34"/>
        <end position="81"/>
    </location>
</feature>
<dbReference type="Proteomes" id="UP001595699">
    <property type="component" value="Unassembled WGS sequence"/>
</dbReference>
<keyword evidence="3" id="KW-1185">Reference proteome</keyword>
<proteinExistence type="predicted"/>
<dbReference type="EMBL" id="JBHRZH010000009">
    <property type="protein sequence ID" value="MFC3761645.1"/>
    <property type="molecule type" value="Genomic_DNA"/>
</dbReference>
<sequence>MDRTELADFLRSRRTRLHPADVGLPSGSRRRTPGLRREEVATLAAMSIDYYVRLEQARAPQPSPQVLASLARALRLTDTERDHLYLLAGHGLVDDRPATDELRPAVRRLLDQLDETPALVVNRLLDMLACNRLYAELAGIEYEDLPDRNAIWLRFCNPLAVERFPVEDFEEIGRNHVAYLRGLAVRRPHDTALTELVTRLRNESREFADLWERHDVDVEPSVRKRIRHQEFGVLDLTCETVLVPDTDQQLVLYTAPEGTPTAAALAELRRRTLTPA</sequence>
<dbReference type="InterPro" id="IPR001387">
    <property type="entry name" value="Cro/C1-type_HTH"/>
</dbReference>
<dbReference type="Gene3D" id="3.30.450.180">
    <property type="match status" value="1"/>
</dbReference>
<dbReference type="Gene3D" id="1.10.260.40">
    <property type="entry name" value="lambda repressor-like DNA-binding domains"/>
    <property type="match status" value="1"/>
</dbReference>
<dbReference type="SMART" id="SM00530">
    <property type="entry name" value="HTH_XRE"/>
    <property type="match status" value="1"/>
</dbReference>
<dbReference type="SUPFAM" id="SSF47413">
    <property type="entry name" value="lambda repressor-like DNA-binding domains"/>
    <property type="match status" value="1"/>
</dbReference>
<dbReference type="CDD" id="cd00093">
    <property type="entry name" value="HTH_XRE"/>
    <property type="match status" value="1"/>
</dbReference>
<accession>A0ABV7Y8K4</accession>
<evidence type="ECO:0000313" key="2">
    <source>
        <dbReference type="EMBL" id="MFC3761645.1"/>
    </source>
</evidence>
<name>A0ABV7Y8K4_9ACTN</name>
<dbReference type="InterPro" id="IPR010982">
    <property type="entry name" value="Lambda_DNA-bd_dom_sf"/>
</dbReference>
<protein>
    <submittedName>
        <fullName evidence="2">Helix-turn-helix transcriptional regulator</fullName>
    </submittedName>
</protein>
<organism evidence="2 3">
    <name type="scientific">Tenggerimyces flavus</name>
    <dbReference type="NCBI Taxonomy" id="1708749"/>
    <lineage>
        <taxon>Bacteria</taxon>
        <taxon>Bacillati</taxon>
        <taxon>Actinomycetota</taxon>
        <taxon>Actinomycetes</taxon>
        <taxon>Propionibacteriales</taxon>
        <taxon>Nocardioidaceae</taxon>
        <taxon>Tenggerimyces</taxon>
    </lineage>
</organism>
<gene>
    <name evidence="2" type="ORF">ACFOUW_12430</name>
</gene>